<comment type="subcellular location">
    <subcellularLocation>
        <location evidence="1">Cytoplasm</location>
    </subcellularLocation>
</comment>
<dbReference type="PANTHER" id="PTHR15139:SF0">
    <property type="entry name" value="TUBULIN-SPECIFIC CHAPERONE C"/>
    <property type="match status" value="1"/>
</dbReference>
<feature type="coiled-coil region" evidence="3">
    <location>
        <begin position="8"/>
        <end position="35"/>
    </location>
</feature>
<evidence type="ECO:0000313" key="5">
    <source>
        <dbReference type="EMBL" id="GMM38691.1"/>
    </source>
</evidence>
<protein>
    <recommendedName>
        <fullName evidence="4">Tubulin binding cofactor C-like domain-containing protein</fullName>
    </recommendedName>
</protein>
<dbReference type="Gene3D" id="2.160.20.70">
    <property type="match status" value="1"/>
</dbReference>
<dbReference type="InterPro" id="IPR027684">
    <property type="entry name" value="TBCC"/>
</dbReference>
<evidence type="ECO:0000313" key="6">
    <source>
        <dbReference type="Proteomes" id="UP001360560"/>
    </source>
</evidence>
<evidence type="ECO:0000259" key="4">
    <source>
        <dbReference type="Pfam" id="PF07986"/>
    </source>
</evidence>
<dbReference type="GO" id="GO:0005737">
    <property type="term" value="C:cytoplasm"/>
    <property type="evidence" value="ECO:0007669"/>
    <property type="project" value="UniProtKB-SubCell"/>
</dbReference>
<evidence type="ECO:0000256" key="2">
    <source>
        <dbReference type="ARBA" id="ARBA00022490"/>
    </source>
</evidence>
<dbReference type="EMBL" id="BTFZ01000020">
    <property type="protein sequence ID" value="GMM38691.1"/>
    <property type="molecule type" value="Genomic_DNA"/>
</dbReference>
<dbReference type="InterPro" id="IPR016098">
    <property type="entry name" value="CAP/MinC_C"/>
</dbReference>
<dbReference type="InterPro" id="IPR038397">
    <property type="entry name" value="TBCC_N_sf"/>
</dbReference>
<keyword evidence="3" id="KW-0175">Coiled coil</keyword>
<dbReference type="AlphaFoldDB" id="A0AAV5QW20"/>
<dbReference type="GO" id="GO:0007023">
    <property type="term" value="P:post-chaperonin tubulin folding pathway"/>
    <property type="evidence" value="ECO:0007669"/>
    <property type="project" value="InterPro"/>
</dbReference>
<dbReference type="Gene3D" id="1.20.58.1250">
    <property type="entry name" value="Tubulin Binding Cofactor C, N-terminal domain"/>
    <property type="match status" value="1"/>
</dbReference>
<keyword evidence="6" id="KW-1185">Reference proteome</keyword>
<dbReference type="PANTHER" id="PTHR15139">
    <property type="entry name" value="TUBULIN FOLDING COFACTOR C"/>
    <property type="match status" value="1"/>
</dbReference>
<evidence type="ECO:0000256" key="1">
    <source>
        <dbReference type="ARBA" id="ARBA00004496"/>
    </source>
</evidence>
<evidence type="ECO:0000256" key="3">
    <source>
        <dbReference type="SAM" id="Coils"/>
    </source>
</evidence>
<sequence>MPEAPDLFKTFNTTKQELEKEIDSINEKSQISTAKGKLNQLSTLIQHNVPSITSHDLKYYSTEISHLEELLEGKSTFFQKKFSFKNRNLKKAIVKKEIPVLNASNSDHNDNPLINSSKVAQDTQLPRNRIVEDQTKQYIHIDNPSGHLVIRNISHSVIKVTTTITTTTATTGNAITSLSSVHVQNCHDILMLLEIEGPVMMHDVDRFVAAGRCHQLRMHDSQSGWVSMAVESKEMIIEGCRGLTIGKRSSEALKVNDFDNPGNLSTMMNYDLVIDSSKETRTIEWLRSPEREVFENNSAIKQEIGQRLQEILDK</sequence>
<dbReference type="Proteomes" id="UP001360560">
    <property type="component" value="Unassembled WGS sequence"/>
</dbReference>
<reference evidence="5 6" key="1">
    <citation type="journal article" date="2023" name="Elife">
        <title>Identification of key yeast species and microbe-microbe interactions impacting larval growth of Drosophila in the wild.</title>
        <authorList>
            <person name="Mure A."/>
            <person name="Sugiura Y."/>
            <person name="Maeda R."/>
            <person name="Honda K."/>
            <person name="Sakurai N."/>
            <person name="Takahashi Y."/>
            <person name="Watada M."/>
            <person name="Katoh T."/>
            <person name="Gotoh A."/>
            <person name="Gotoh Y."/>
            <person name="Taniguchi I."/>
            <person name="Nakamura K."/>
            <person name="Hayashi T."/>
            <person name="Katayama T."/>
            <person name="Uemura T."/>
            <person name="Hattori Y."/>
        </authorList>
    </citation>
    <scope>NUCLEOTIDE SEQUENCE [LARGE SCALE GENOMIC DNA]</scope>
    <source>
        <strain evidence="5 6">SC-9</strain>
    </source>
</reference>
<dbReference type="RefSeq" id="XP_064855686.1">
    <property type="nucleotide sequence ID" value="XM_064999614.1"/>
</dbReference>
<dbReference type="Pfam" id="PF07986">
    <property type="entry name" value="TBCC"/>
    <property type="match status" value="1"/>
</dbReference>
<keyword evidence="2" id="KW-0963">Cytoplasm</keyword>
<organism evidence="5 6">
    <name type="scientific">Saccharomycopsis crataegensis</name>
    <dbReference type="NCBI Taxonomy" id="43959"/>
    <lineage>
        <taxon>Eukaryota</taxon>
        <taxon>Fungi</taxon>
        <taxon>Dikarya</taxon>
        <taxon>Ascomycota</taxon>
        <taxon>Saccharomycotina</taxon>
        <taxon>Saccharomycetes</taxon>
        <taxon>Saccharomycopsidaceae</taxon>
        <taxon>Saccharomycopsis</taxon>
    </lineage>
</organism>
<comment type="caution">
    <text evidence="5">The sequence shown here is derived from an EMBL/GenBank/DDBJ whole genome shotgun (WGS) entry which is preliminary data.</text>
</comment>
<name>A0AAV5QW20_9ASCO</name>
<dbReference type="InterPro" id="IPR012945">
    <property type="entry name" value="Tubulin-bd_cofactor_C_dom"/>
</dbReference>
<feature type="domain" description="Tubulin binding cofactor C-like" evidence="4">
    <location>
        <begin position="149"/>
        <end position="249"/>
    </location>
</feature>
<gene>
    <name evidence="5" type="ORF">DASC09_060300</name>
</gene>
<accession>A0AAV5QW20</accession>
<proteinExistence type="predicted"/>
<dbReference type="GeneID" id="90076679"/>
<dbReference type="GO" id="GO:0007021">
    <property type="term" value="P:tubulin complex assembly"/>
    <property type="evidence" value="ECO:0007669"/>
    <property type="project" value="TreeGrafter"/>
</dbReference>